<organism evidence="4 5">
    <name type="scientific">Pseudoalteromonas xiamenensis</name>
    <dbReference type="NCBI Taxonomy" id="882626"/>
    <lineage>
        <taxon>Bacteria</taxon>
        <taxon>Pseudomonadati</taxon>
        <taxon>Pseudomonadota</taxon>
        <taxon>Gammaproteobacteria</taxon>
        <taxon>Alteromonadales</taxon>
        <taxon>Pseudoalteromonadaceae</taxon>
        <taxon>Pseudoalteromonas</taxon>
    </lineage>
</organism>
<dbReference type="KEGG" id="pxi:J5O05_04785"/>
<accession>A0A975HLN1</accession>
<keyword evidence="2" id="KW-0472">Membrane</keyword>
<comment type="subcellular location">
    <subcellularLocation>
        <location evidence="1">Membrane</location>
    </subcellularLocation>
</comment>
<dbReference type="PANTHER" id="PTHR46825:SF11">
    <property type="entry name" value="PENICILLIN-BINDING PROTEIN 4"/>
    <property type="match status" value="1"/>
</dbReference>
<evidence type="ECO:0000313" key="4">
    <source>
        <dbReference type="EMBL" id="QTH72204.1"/>
    </source>
</evidence>
<keyword evidence="5" id="KW-1185">Reference proteome</keyword>
<gene>
    <name evidence="4" type="ORF">J5O05_04785</name>
</gene>
<dbReference type="Pfam" id="PF00144">
    <property type="entry name" value="Beta-lactamase"/>
    <property type="match status" value="1"/>
</dbReference>
<dbReference type="RefSeq" id="WP_208843826.1">
    <property type="nucleotide sequence ID" value="NZ_CP072133.1"/>
</dbReference>
<dbReference type="EMBL" id="CP072133">
    <property type="protein sequence ID" value="QTH72204.1"/>
    <property type="molecule type" value="Genomic_DNA"/>
</dbReference>
<dbReference type="Proteomes" id="UP000664904">
    <property type="component" value="Chromosome"/>
</dbReference>
<evidence type="ECO:0000256" key="1">
    <source>
        <dbReference type="ARBA" id="ARBA00004370"/>
    </source>
</evidence>
<name>A0A975HLN1_9GAMM</name>
<protein>
    <submittedName>
        <fullName evidence="4">Beta-lactamase family protein</fullName>
    </submittedName>
</protein>
<dbReference type="SUPFAM" id="SSF56601">
    <property type="entry name" value="beta-lactamase/transpeptidase-like"/>
    <property type="match status" value="1"/>
</dbReference>
<evidence type="ECO:0000313" key="5">
    <source>
        <dbReference type="Proteomes" id="UP000664904"/>
    </source>
</evidence>
<dbReference type="AlphaFoldDB" id="A0A975HLN1"/>
<dbReference type="GO" id="GO:0016020">
    <property type="term" value="C:membrane"/>
    <property type="evidence" value="ECO:0007669"/>
    <property type="project" value="UniProtKB-SubCell"/>
</dbReference>
<feature type="domain" description="Beta-lactamase-related" evidence="3">
    <location>
        <begin position="184"/>
        <end position="482"/>
    </location>
</feature>
<proteinExistence type="predicted"/>
<reference evidence="4" key="1">
    <citation type="submission" date="2021-03" db="EMBL/GenBank/DDBJ databases">
        <title>Complete Genome of Pseudoalteromonas xiamenensis STKMTI.2, a new potential marine bacterium producing anti-Vibrio compounds.</title>
        <authorList>
            <person name="Handayani D.P."/>
            <person name="Isnansetyo A."/>
            <person name="Istiqomah I."/>
            <person name="Jumina J."/>
        </authorList>
    </citation>
    <scope>NUCLEOTIDE SEQUENCE</scope>
    <source>
        <strain evidence="4">STKMTI.2</strain>
    </source>
</reference>
<dbReference type="Gene3D" id="3.40.710.10">
    <property type="entry name" value="DD-peptidase/beta-lactamase superfamily"/>
    <property type="match status" value="1"/>
</dbReference>
<evidence type="ECO:0000256" key="2">
    <source>
        <dbReference type="ARBA" id="ARBA00023136"/>
    </source>
</evidence>
<dbReference type="InterPro" id="IPR001466">
    <property type="entry name" value="Beta-lactam-related"/>
</dbReference>
<evidence type="ECO:0000259" key="3">
    <source>
        <dbReference type="Pfam" id="PF00144"/>
    </source>
</evidence>
<dbReference type="PANTHER" id="PTHR46825">
    <property type="entry name" value="D-ALANYL-D-ALANINE-CARBOXYPEPTIDASE/ENDOPEPTIDASE AMPH"/>
    <property type="match status" value="1"/>
</dbReference>
<dbReference type="InterPro" id="IPR050491">
    <property type="entry name" value="AmpC-like"/>
</dbReference>
<dbReference type="InterPro" id="IPR012338">
    <property type="entry name" value="Beta-lactam/transpept-like"/>
</dbReference>
<sequence length="500" mass="55763">MLLFPSNFRHFLIYCGFAVLSIVTSKSALSNANPALDPHTLLDSTITMLQNQREQAVSDYVDAYFHKDALERWNGEGRERYIGWLSAVKHYHKTFSMHKALPFDEKRNRVTARILSQSTRIIYTLTITLAQVHLATNDESNLSWKVSGISITADKPVIDSPLHALTKQELATKLAEYVDFITKNNAFSGSVLLADNDAILYQSAHGYAEQRFHIKNNADTRFNIGSLNKMFTAVSVLQLAEAGKLSLRDPITNYIDHTLLGDGDFSAITIAHLLSHTAGLGYPTYPKTHPNDLRNLNDYLPYLRYIPIVSKPGEQFRYSSEGFILLGLIIEAVSKQPYNDYLQQQVFTKAGMAQTGNFDIDGVAPNMAMGYFYSNELKSMQTNWFIHSIKGNSAGGGYSNIADLYAFSKALTHNHLLSQKYTNLAFTTKPEFHSDHYGFGFSVHHGGSGKVIGHNGAFIGVGADLRVYLDKGITVVVLGNQDMVTTPVITYVNELMQHLQ</sequence>